<evidence type="ECO:0000313" key="3">
    <source>
        <dbReference type="Proteomes" id="UP000289738"/>
    </source>
</evidence>
<feature type="domain" description="MULE transposase" evidence="1">
    <location>
        <begin position="78"/>
        <end position="119"/>
    </location>
</feature>
<gene>
    <name evidence="2" type="ORF">Ahy_B03g065535</name>
</gene>
<evidence type="ECO:0000313" key="2">
    <source>
        <dbReference type="EMBL" id="RYR20420.1"/>
    </source>
</evidence>
<keyword evidence="3" id="KW-1185">Reference proteome</keyword>
<dbReference type="Proteomes" id="UP000289738">
    <property type="component" value="Chromosome B03"/>
</dbReference>
<evidence type="ECO:0000259" key="1">
    <source>
        <dbReference type="Pfam" id="PF10551"/>
    </source>
</evidence>
<organism evidence="2 3">
    <name type="scientific">Arachis hypogaea</name>
    <name type="common">Peanut</name>
    <dbReference type="NCBI Taxonomy" id="3818"/>
    <lineage>
        <taxon>Eukaryota</taxon>
        <taxon>Viridiplantae</taxon>
        <taxon>Streptophyta</taxon>
        <taxon>Embryophyta</taxon>
        <taxon>Tracheophyta</taxon>
        <taxon>Spermatophyta</taxon>
        <taxon>Magnoliopsida</taxon>
        <taxon>eudicotyledons</taxon>
        <taxon>Gunneridae</taxon>
        <taxon>Pentapetalae</taxon>
        <taxon>rosids</taxon>
        <taxon>fabids</taxon>
        <taxon>Fabales</taxon>
        <taxon>Fabaceae</taxon>
        <taxon>Papilionoideae</taxon>
        <taxon>50 kb inversion clade</taxon>
        <taxon>dalbergioids sensu lato</taxon>
        <taxon>Dalbergieae</taxon>
        <taxon>Pterocarpus clade</taxon>
        <taxon>Arachis</taxon>
    </lineage>
</organism>
<reference evidence="2 3" key="1">
    <citation type="submission" date="2019-01" db="EMBL/GenBank/DDBJ databases">
        <title>Sequencing of cultivated peanut Arachis hypogaea provides insights into genome evolution and oil improvement.</title>
        <authorList>
            <person name="Chen X."/>
        </authorList>
    </citation>
    <scope>NUCLEOTIDE SEQUENCE [LARGE SCALE GENOMIC DNA]</scope>
    <source>
        <strain evidence="3">cv. Fuhuasheng</strain>
        <tissue evidence="2">Leaves</tissue>
    </source>
</reference>
<comment type="caution">
    <text evidence="2">The sequence shown here is derived from an EMBL/GenBank/DDBJ whole genome shotgun (WGS) entry which is preliminary data.</text>
</comment>
<dbReference type="InterPro" id="IPR018289">
    <property type="entry name" value="MULE_transposase_dom"/>
</dbReference>
<dbReference type="PANTHER" id="PTHR47718">
    <property type="entry name" value="OS01G0519700 PROTEIN"/>
    <property type="match status" value="1"/>
</dbReference>
<name>A0A445A1V7_ARAHY</name>
<dbReference type="EMBL" id="SDMP01000013">
    <property type="protein sequence ID" value="RYR20420.1"/>
    <property type="molecule type" value="Genomic_DNA"/>
</dbReference>
<accession>A0A445A1V7</accession>
<protein>
    <recommendedName>
        <fullName evidence="1">MULE transposase domain-containing protein</fullName>
    </recommendedName>
</protein>
<proteinExistence type="predicted"/>
<sequence length="289" mass="33425">MQIKLKDGNLKLYVSHFVNDHNHGLVPLKFVDLLRGHQRITEVDIAHMDNMRQVSISILKIYESIATQAGGFNMVPFTKKFRECMGGKAPKAVITDGDRSMRLAIQEVFPEAHHRLCAWLNVYNPRFTSLFRECMLADVKLEKSGALKFTWELFTRFRESLRKSVWVTILECTEMPNRCIYVAQKYHRPEHRWNVEHVQATDTFLSRVACLIEEDFKKHLGKVIQDTMSLEQRNAYQLDGASCNNVVDGGVRDPIGFWTKETSCENEPISSWGIKRRNCKSSQEGRICK</sequence>
<dbReference type="AlphaFoldDB" id="A0A445A1V7"/>
<dbReference type="Pfam" id="PF10551">
    <property type="entry name" value="MULE"/>
    <property type="match status" value="1"/>
</dbReference>